<feature type="region of interest" description="Disordered" evidence="1">
    <location>
        <begin position="1683"/>
        <end position="1723"/>
    </location>
</feature>
<dbReference type="Pfam" id="PF04326">
    <property type="entry name" value="SLFN_AlbA_2"/>
    <property type="match status" value="1"/>
</dbReference>
<comment type="caution">
    <text evidence="3">The sequence shown here is derived from an EMBL/GenBank/DDBJ whole genome shotgun (WGS) entry which is preliminary data.</text>
</comment>
<evidence type="ECO:0000313" key="4">
    <source>
        <dbReference type="Proteomes" id="UP000323011"/>
    </source>
</evidence>
<keyword evidence="4" id="KW-1185">Reference proteome</keyword>
<accession>A0A5A8C6X6</accession>
<evidence type="ECO:0000259" key="2">
    <source>
        <dbReference type="Pfam" id="PF04326"/>
    </source>
</evidence>
<feature type="compositionally biased region" description="Polar residues" evidence="1">
    <location>
        <begin position="1356"/>
        <end position="1365"/>
    </location>
</feature>
<protein>
    <recommendedName>
        <fullName evidence="2">Schlafen AlbA-2 domain-containing protein</fullName>
    </recommendedName>
</protein>
<feature type="region of interest" description="Disordered" evidence="1">
    <location>
        <begin position="483"/>
        <end position="520"/>
    </location>
</feature>
<feature type="region of interest" description="Disordered" evidence="1">
    <location>
        <begin position="1345"/>
        <end position="1405"/>
    </location>
</feature>
<sequence length="1723" mass="176908">MRLLDLLRSPKAQHDELLPRGAFVADSGEMFALPTVSAWGAFASDVRLRVKSALSADGRVGTQPGLGSRADARRWRTADSMGCPGASRTQQQRAGDRIRRSATDRVTSSRPSLSSDPPPDEGSSGLAGTFSGSPDLEAAAAAATGAEPSATSPPSLSQVAAAAAEGGVRAKTPPSIAAAAAASEAAESAPAVADPASGIGSSSLPGGSAPPQGGNSSRDADRALERRGRVTAKRSLFSADTVERVVRLASVAFRLKAAWVPLVDRFGNLVSESPTPASGSDTTGRRKDDGAPTEGRQPQSLHAAAAAAAAPATASAADDRTERGAEEGLIAALPDVSLVRSISAASATSSHFYGLAPLSSQGQAVNAAYSEQLRSVASKPGSPAAQRPHGRRRGVSSGIDSPESQVGGRDTSVTGPFREDAFASSEAEAVGPSWHDILDQDSDFLGLSGTVLPGTLGTDDRGGAAPDMAAERDLRRLASLETEPLSRHLGAPDATAPAAPEPAPPESLVPLHVGSDKAKRQPLRTVHEVEDRLAGFRAARREFLAAVLRRALPSGGTILLSTVGELLRSELSAEQFNVIEAGFRDGKVWKARIKWLLDTSMFRFEGNVAELRDDGARNAAIRLRVRDLLVDFSGSLPHQPLRQLLQEELSEGMMPEDLISVLAEGDTIAFHHDPDGSGDLIVTLKSRRGSTDAATDAAAGTSADTTAPAAQPTLGVATAVDSAPATGPSGAVAEAAPASSLAGHVREARRMYCKSVRAALVARAAELGLPSVRAELRELHAELEGSDITPALLTALEAEPSAVLASQPGYLEVVGRGLGAVVSVPTQQVPGLRTSESIGASEGLDPNVRLSLALLAASAPLPCFASPAHARLATAAVRELLLVAEGQRGSGGSAAPSLEAATLAELLAEHAGPAGGLDAGDEGSGRGATAAGHPRGEVAEAAAAATAAAEAAAAAAGGTHPAASHATQVTDIIETLKEQPAGQGQGQPAEPGRTSRPKRGLEALRIALLAGHGILSVKGSRIELCESGPATLVSRVVGTSLATVALEDAFEHDMELLARDLRGSMAKSLLDPLVIRTVSASLAVPASGPLATAAICAARAAPESIRALSDTAETVDPVAQAAEVRSARLSPLALSAIGEAAADANRRLEPSMPHARSLSGTRFAEAVRAKVRVATQAGRQVSLSELATHLRVVLDPLALRRALCFAGVMAAAASQSLRGKVMGHGRAGPGGVASPGDMAAVLGEAQLGPAEASARAAGAALGLQSASRPGNTEADAASCGGTISEAIAAYCPELRVEGCRVVCPSETLPAHGGRLERMPSSPARNASGVVNEFPSLQMPLSAQGAQLPGWAPSADAASSETPTRSTHGRAAAFPFGRPVVGSSPSEPGAPLLGPAPSFEERDAPQPGMLRREATTIRSVSGSHGPRVVVGHAVRWGSPLNLPERHDRELKALSRAGWGAFLQSILPKYASSFLNSAGGSLYFGVNDDRTVDTMALPEKLQDHFVCMVDKVLSNSVRPPLDGRYYDVQFFPVSVPSTDQETAAALLRTRLNANIPAQKAQLAEYHVAKITFYVQDVFAARGYEALGPPGDEASAVMYVRHQASSIKLTTPTQVAAWYRRRLEDIHVATLQVLLQGRQSPDPPQAAPTAVSATAAAGPASAPAAGSVTMSADELNALVERVAARAAERAASLAADQAPMGGRPHGWQGPRGAMGPSRLGTRHPQP</sequence>
<evidence type="ECO:0000256" key="1">
    <source>
        <dbReference type="SAM" id="MobiDB-lite"/>
    </source>
</evidence>
<proteinExistence type="predicted"/>
<feature type="region of interest" description="Disordered" evidence="1">
    <location>
        <begin position="175"/>
        <end position="236"/>
    </location>
</feature>
<organism evidence="3 4">
    <name type="scientific">Cafeteria roenbergensis</name>
    <name type="common">Marine flagellate</name>
    <dbReference type="NCBI Taxonomy" id="33653"/>
    <lineage>
        <taxon>Eukaryota</taxon>
        <taxon>Sar</taxon>
        <taxon>Stramenopiles</taxon>
        <taxon>Bigyra</taxon>
        <taxon>Opalozoa</taxon>
        <taxon>Bicosoecida</taxon>
        <taxon>Cafeteriaceae</taxon>
        <taxon>Cafeteria</taxon>
    </lineage>
</organism>
<feature type="compositionally biased region" description="Low complexity" evidence="1">
    <location>
        <begin position="303"/>
        <end position="316"/>
    </location>
</feature>
<feature type="region of interest" description="Disordered" evidence="1">
    <location>
        <begin position="375"/>
        <end position="416"/>
    </location>
</feature>
<feature type="domain" description="Schlafen AlbA-2" evidence="2">
    <location>
        <begin position="1465"/>
        <end position="1535"/>
    </location>
</feature>
<dbReference type="Proteomes" id="UP000323011">
    <property type="component" value="Unassembled WGS sequence"/>
</dbReference>
<feature type="compositionally biased region" description="Basic and acidic residues" evidence="1">
    <location>
        <begin position="218"/>
        <end position="228"/>
    </location>
</feature>
<dbReference type="InterPro" id="IPR007421">
    <property type="entry name" value="Schlafen_AlbA_2_dom"/>
</dbReference>
<feature type="compositionally biased region" description="Polar residues" evidence="1">
    <location>
        <begin position="270"/>
        <end position="282"/>
    </location>
</feature>
<feature type="compositionally biased region" description="Low complexity" evidence="1">
    <location>
        <begin position="175"/>
        <end position="214"/>
    </location>
</feature>
<name>A0A5A8C6X6_CAFRO</name>
<feature type="compositionally biased region" description="Low complexity" evidence="1">
    <location>
        <begin position="108"/>
        <end position="158"/>
    </location>
</feature>
<evidence type="ECO:0000313" key="3">
    <source>
        <dbReference type="EMBL" id="KAA0147860.1"/>
    </source>
</evidence>
<gene>
    <name evidence="3" type="ORF">FNF29_07073</name>
</gene>
<feature type="compositionally biased region" description="Basic and acidic residues" evidence="1">
    <location>
        <begin position="94"/>
        <end position="103"/>
    </location>
</feature>
<feature type="region of interest" description="Disordered" evidence="1">
    <location>
        <begin position="269"/>
        <end position="323"/>
    </location>
</feature>
<dbReference type="EMBL" id="VLTN01000060">
    <property type="protein sequence ID" value="KAA0147860.1"/>
    <property type="molecule type" value="Genomic_DNA"/>
</dbReference>
<reference evidence="3 4" key="1">
    <citation type="submission" date="2019-07" db="EMBL/GenBank/DDBJ databases">
        <title>Genomes of Cafeteria roenbergensis.</title>
        <authorList>
            <person name="Fischer M.G."/>
            <person name="Hackl T."/>
            <person name="Roman M."/>
        </authorList>
    </citation>
    <scope>NUCLEOTIDE SEQUENCE [LARGE SCALE GENOMIC DNA]</scope>
    <source>
        <strain evidence="3 4">BVI</strain>
    </source>
</reference>
<feature type="region of interest" description="Disordered" evidence="1">
    <location>
        <begin position="59"/>
        <end position="158"/>
    </location>
</feature>
<feature type="region of interest" description="Disordered" evidence="1">
    <location>
        <begin position="912"/>
        <end position="939"/>
    </location>
</feature>